<feature type="compositionally biased region" description="Polar residues" evidence="1">
    <location>
        <begin position="607"/>
        <end position="635"/>
    </location>
</feature>
<evidence type="ECO:0000313" key="2">
    <source>
        <dbReference type="EMBL" id="KAA8537636.1"/>
    </source>
</evidence>
<feature type="region of interest" description="Disordered" evidence="1">
    <location>
        <begin position="806"/>
        <end position="856"/>
    </location>
</feature>
<name>A0A5J5B5U0_9ASTE</name>
<feature type="region of interest" description="Disordered" evidence="1">
    <location>
        <begin position="22"/>
        <end position="83"/>
    </location>
</feature>
<dbReference type="EMBL" id="CM018038">
    <property type="protein sequence ID" value="KAA8537636.1"/>
    <property type="molecule type" value="Genomic_DNA"/>
</dbReference>
<feature type="compositionally biased region" description="Polar residues" evidence="1">
    <location>
        <begin position="72"/>
        <end position="83"/>
    </location>
</feature>
<dbReference type="AlphaFoldDB" id="A0A5J5B5U0"/>
<evidence type="ECO:0000256" key="1">
    <source>
        <dbReference type="SAM" id="MobiDB-lite"/>
    </source>
</evidence>
<evidence type="ECO:0008006" key="4">
    <source>
        <dbReference type="Google" id="ProtNLM"/>
    </source>
</evidence>
<feature type="region of interest" description="Disordered" evidence="1">
    <location>
        <begin position="578"/>
        <end position="685"/>
    </location>
</feature>
<sequence>MTTRSDFAQKLLNDLRLRKERMAATQNSSRSTPVVGDARGNPGHIYKGSRQIKALESIGSKPANSKRRSHGGNRSLSIEESSGQIIPFGRGRNSEQIGDLSMALAFALQNGGKLSKMNSSGNSSMLSFLHQIGRRSLNNGQMERRYCFDMQQPSSKRFPPLTHLHIKEISKGAQKLKQILRACSNGLNFDSYSIDIGKELLKGAMDLEESLRMLVNLQEASEYIISPRRKNQIKLLEEDEDDEDSAVITAEQKQPDRPRFSFDKPSRNSYGFQEVAKTDLEQKLLALTYPTEAPNFLRKEAQIPSNLEPPKGSVSYGPNFKTVSAFLEPRNHSSSSQSRPEKRRISNVIAKLMGLEELPENVDSKMTKKKSSSKQQERTGLKKTAHASTKNAESKTRNAENLTPLAIEKNVMKANEIPLIQDNTNVLKSEKIQTSRNANFEEMVLDGKSHLKDIERGTRINSVSGSKMATFTVEKQQRNISQLNQRDFQQREGRNNNTKHKEQKGIERGETKEPVLKDELQQKSPQKHESPEVLNLLQEKIAYEESTLQTEKRNAYRLFPSNKQKTWDDHGLHQPHMLQKSEPQEEKRGQQSTKQKFPVRKQKGSEAESNSSSNPMQDATSLQNKQPPGKISSTDVRPLKGLPNSRHPEDLVKDVSSTNLKVNTKKLNGNSNQNASPRELGSDTERVKGSIPLVMEEKPVHVAATQRKANSMKVHRSEAPQKIDVVSTRRNGTLHNFARPLKHQISNLQEKKQRRHDKISGSKGAEQVSVSRSKEAPVCSIRSNKTEVGIHTLNQVQKLHSEAEPAPNLYSSEGDECQSPKVPHTLTPNDSSENKTSELSTVSIDPQDQAPAFSKDQELNSYKIVSSPLNEANKESLEVSYLSQQDHMKIPTSGTRELLTDNETHLKQILMKSQLFLNTADALFKLNIPVGILHASAHGSKDEESNLILDCGYEVMKRKGRRRELVVHPFVRISINSVKVSSFDDLVKQLSKEFERLKYYSRKGSDECDAADYLHKMIERDIHNQDSGSNSMWDIGWNEPMLAFLEKDDVIRDVEKHVLNRLMYEIMDDLLHVM</sequence>
<protein>
    <recommendedName>
        <fullName evidence="4">DUF3741 domain-containing protein</fullName>
    </recommendedName>
</protein>
<dbReference type="PANTHER" id="PTHR34282:SF1">
    <property type="entry name" value="DUF3741 DOMAIN-CONTAINING PROTEIN"/>
    <property type="match status" value="1"/>
</dbReference>
<organism evidence="2 3">
    <name type="scientific">Nyssa sinensis</name>
    <dbReference type="NCBI Taxonomy" id="561372"/>
    <lineage>
        <taxon>Eukaryota</taxon>
        <taxon>Viridiplantae</taxon>
        <taxon>Streptophyta</taxon>
        <taxon>Embryophyta</taxon>
        <taxon>Tracheophyta</taxon>
        <taxon>Spermatophyta</taxon>
        <taxon>Magnoliopsida</taxon>
        <taxon>eudicotyledons</taxon>
        <taxon>Gunneridae</taxon>
        <taxon>Pentapetalae</taxon>
        <taxon>asterids</taxon>
        <taxon>Cornales</taxon>
        <taxon>Nyssaceae</taxon>
        <taxon>Nyssa</taxon>
    </lineage>
</organism>
<proteinExistence type="predicted"/>
<feature type="region of interest" description="Disordered" evidence="1">
    <location>
        <begin position="485"/>
        <end position="532"/>
    </location>
</feature>
<feature type="region of interest" description="Disordered" evidence="1">
    <location>
        <begin position="749"/>
        <end position="771"/>
    </location>
</feature>
<feature type="compositionally biased region" description="Basic and acidic residues" evidence="1">
    <location>
        <begin position="488"/>
        <end position="531"/>
    </location>
</feature>
<reference evidence="2 3" key="1">
    <citation type="submission" date="2019-09" db="EMBL/GenBank/DDBJ databases">
        <title>A chromosome-level genome assembly of the Chinese tupelo Nyssa sinensis.</title>
        <authorList>
            <person name="Yang X."/>
            <person name="Kang M."/>
            <person name="Yang Y."/>
            <person name="Xiong H."/>
            <person name="Wang M."/>
            <person name="Zhang Z."/>
            <person name="Wang Z."/>
            <person name="Wu H."/>
            <person name="Ma T."/>
            <person name="Liu J."/>
            <person name="Xi Z."/>
        </authorList>
    </citation>
    <scope>NUCLEOTIDE SEQUENCE [LARGE SCALE GENOMIC DNA]</scope>
    <source>
        <strain evidence="2">J267</strain>
        <tissue evidence="2">Leaf</tissue>
    </source>
</reference>
<keyword evidence="3" id="KW-1185">Reference proteome</keyword>
<dbReference type="Proteomes" id="UP000325577">
    <property type="component" value="Linkage Group LG15"/>
</dbReference>
<feature type="compositionally biased region" description="Polar residues" evidence="1">
    <location>
        <begin position="837"/>
        <end position="846"/>
    </location>
</feature>
<dbReference type="OrthoDB" id="761625at2759"/>
<evidence type="ECO:0000313" key="3">
    <source>
        <dbReference type="Proteomes" id="UP000325577"/>
    </source>
</evidence>
<accession>A0A5J5B5U0</accession>
<dbReference type="PANTHER" id="PTHR34282">
    <property type="entry name" value="OS01G0228800 PROTEIN-RELATED"/>
    <property type="match status" value="1"/>
</dbReference>
<feature type="compositionally biased region" description="Polar residues" evidence="1">
    <location>
        <begin position="655"/>
        <end position="676"/>
    </location>
</feature>
<gene>
    <name evidence="2" type="ORF">F0562_027244</name>
</gene>
<feature type="region of interest" description="Disordered" evidence="1">
    <location>
        <begin position="359"/>
        <end position="401"/>
    </location>
</feature>